<evidence type="ECO:0000259" key="1">
    <source>
        <dbReference type="Pfam" id="PF12225"/>
    </source>
</evidence>
<dbReference type="AlphaFoldDB" id="A0A6B1D8X2"/>
<protein>
    <recommendedName>
        <fullName evidence="1">Methylene-tetrahydrofolate reductase C-terminal-like domain-containing protein</fullName>
    </recommendedName>
</protein>
<organism evidence="2">
    <name type="scientific">Caldilineaceae bacterium SB0661_bin_32</name>
    <dbReference type="NCBI Taxonomy" id="2605255"/>
    <lineage>
        <taxon>Bacteria</taxon>
        <taxon>Bacillati</taxon>
        <taxon>Chloroflexota</taxon>
        <taxon>Caldilineae</taxon>
        <taxon>Caldilineales</taxon>
        <taxon>Caldilineaceae</taxon>
    </lineage>
</organism>
<feature type="domain" description="Methylene-tetrahydrofolate reductase C-terminal-like" evidence="1">
    <location>
        <begin position="55"/>
        <end position="143"/>
    </location>
</feature>
<proteinExistence type="predicted"/>
<evidence type="ECO:0000313" key="2">
    <source>
        <dbReference type="EMBL" id="MYC95785.1"/>
    </source>
</evidence>
<reference evidence="2" key="1">
    <citation type="submission" date="2019-09" db="EMBL/GenBank/DDBJ databases">
        <title>Characterisation of the sponge microbiome using genome-centric metagenomics.</title>
        <authorList>
            <person name="Engelberts J.P."/>
            <person name="Robbins S.J."/>
            <person name="De Goeij J.M."/>
            <person name="Aranda M."/>
            <person name="Bell S.C."/>
            <person name="Webster N.S."/>
        </authorList>
    </citation>
    <scope>NUCLEOTIDE SEQUENCE</scope>
    <source>
        <strain evidence="2">SB0661_bin_32</strain>
    </source>
</reference>
<name>A0A6B1D8X2_9CHLR</name>
<dbReference type="EMBL" id="VXMH01000066">
    <property type="protein sequence ID" value="MYC95785.1"/>
    <property type="molecule type" value="Genomic_DNA"/>
</dbReference>
<dbReference type="Pfam" id="PF12225">
    <property type="entry name" value="DUF5981"/>
    <property type="match status" value="1"/>
</dbReference>
<comment type="caution">
    <text evidence="2">The sequence shown here is derived from an EMBL/GenBank/DDBJ whole genome shotgun (WGS) entry which is preliminary data.</text>
</comment>
<gene>
    <name evidence="2" type="ORF">F4X14_12545</name>
</gene>
<dbReference type="InterPro" id="IPR022026">
    <property type="entry name" value="DUF5981"/>
</dbReference>
<accession>A0A6B1D8X2</accession>
<sequence>MGTVPVSSFAESRRMPGSEWLKNRPRLLEGVYAGSKSALQLLYPLLKRVLPAAFTERVFVWSEEVSKGYLFNCQMCGQCILHSTGMTCPMNCPKNLRNGPCGGVRQNGHCEVIPEMPCVWVQAWRRDAQMGRYAGEIQLLQPPVNRALQNSSAWLNLLEGADAQPPSGWSTIELE</sequence>